<feature type="compositionally biased region" description="Basic and acidic residues" evidence="1">
    <location>
        <begin position="43"/>
        <end position="54"/>
    </location>
</feature>
<reference evidence="2" key="1">
    <citation type="submission" date="2024-02" db="EMBL/GenBank/DDBJ databases">
        <authorList>
            <consortium name="ELIXIR-Norway"/>
            <consortium name="Elixir Norway"/>
        </authorList>
    </citation>
    <scope>NUCLEOTIDE SEQUENCE</scope>
</reference>
<evidence type="ECO:0000256" key="1">
    <source>
        <dbReference type="SAM" id="MobiDB-lite"/>
    </source>
</evidence>
<gene>
    <name evidence="2" type="ORF">CSSPJE1EN1_LOCUS29776</name>
</gene>
<dbReference type="EMBL" id="CAXAQS010001031">
    <property type="protein sequence ID" value="CAK9254398.1"/>
    <property type="molecule type" value="Genomic_DNA"/>
</dbReference>
<accession>A0ABP0VKN1</accession>
<protein>
    <submittedName>
        <fullName evidence="2">Uncharacterized protein</fullName>
    </submittedName>
</protein>
<name>A0ABP0VKN1_9BRYO</name>
<sequence length="91" mass="10421">MGWVFSSSLLQHQISSNPHQNWIDLRGSRRQQQQALRQQRWRNRSEGSSRATQDREALIIERSVKGALGQCLRLMATLQVVEGSILPNINP</sequence>
<dbReference type="Proteomes" id="UP001497444">
    <property type="component" value="Unassembled WGS sequence"/>
</dbReference>
<proteinExistence type="predicted"/>
<evidence type="ECO:0000313" key="2">
    <source>
        <dbReference type="EMBL" id="CAK9254398.1"/>
    </source>
</evidence>
<organism evidence="2 3">
    <name type="scientific">Sphagnum jensenii</name>
    <dbReference type="NCBI Taxonomy" id="128206"/>
    <lineage>
        <taxon>Eukaryota</taxon>
        <taxon>Viridiplantae</taxon>
        <taxon>Streptophyta</taxon>
        <taxon>Embryophyta</taxon>
        <taxon>Bryophyta</taxon>
        <taxon>Sphagnophytina</taxon>
        <taxon>Sphagnopsida</taxon>
        <taxon>Sphagnales</taxon>
        <taxon>Sphagnaceae</taxon>
        <taxon>Sphagnum</taxon>
    </lineage>
</organism>
<evidence type="ECO:0000313" key="3">
    <source>
        <dbReference type="Proteomes" id="UP001497444"/>
    </source>
</evidence>
<keyword evidence="3" id="KW-1185">Reference proteome</keyword>
<comment type="caution">
    <text evidence="2">The sequence shown here is derived from an EMBL/GenBank/DDBJ whole genome shotgun (WGS) entry which is preliminary data.</text>
</comment>
<feature type="region of interest" description="Disordered" evidence="1">
    <location>
        <begin position="34"/>
        <end position="54"/>
    </location>
</feature>